<name>A0A6B0TS16_9RHOB</name>
<dbReference type="SMART" id="SM00421">
    <property type="entry name" value="HTH_LUXR"/>
    <property type="match status" value="1"/>
</dbReference>
<dbReference type="EMBL" id="WUWG01000008">
    <property type="protein sequence ID" value="MXU66776.1"/>
    <property type="molecule type" value="Genomic_DNA"/>
</dbReference>
<organism evidence="2 3">
    <name type="scientific">Oceanomicrobium pacificus</name>
    <dbReference type="NCBI Taxonomy" id="2692916"/>
    <lineage>
        <taxon>Bacteria</taxon>
        <taxon>Pseudomonadati</taxon>
        <taxon>Pseudomonadota</taxon>
        <taxon>Alphaproteobacteria</taxon>
        <taxon>Rhodobacterales</taxon>
        <taxon>Paracoccaceae</taxon>
        <taxon>Oceanomicrobium</taxon>
    </lineage>
</organism>
<dbReference type="Gene3D" id="1.10.10.10">
    <property type="entry name" value="Winged helix-like DNA-binding domain superfamily/Winged helix DNA-binding domain"/>
    <property type="match status" value="1"/>
</dbReference>
<comment type="caution">
    <text evidence="2">The sequence shown here is derived from an EMBL/GenBank/DDBJ whole genome shotgun (WGS) entry which is preliminary data.</text>
</comment>
<dbReference type="InterPro" id="IPR036388">
    <property type="entry name" value="WH-like_DNA-bd_sf"/>
</dbReference>
<dbReference type="AlphaFoldDB" id="A0A6B0TS16"/>
<feature type="domain" description="HTH luxR-type" evidence="1">
    <location>
        <begin position="139"/>
        <end position="196"/>
    </location>
</feature>
<gene>
    <name evidence="2" type="ORF">GSH16_15105</name>
</gene>
<reference evidence="2 3" key="1">
    <citation type="submission" date="2019-12" db="EMBL/GenBank/DDBJ databases">
        <title>Strain KN286 was isolated from seawater, which was collected from Caroline Seamount in the tropical western Pacific.</title>
        <authorList>
            <person name="Wang Q."/>
        </authorList>
    </citation>
    <scope>NUCLEOTIDE SEQUENCE [LARGE SCALE GENOMIC DNA]</scope>
    <source>
        <strain evidence="2 3">KN286</strain>
    </source>
</reference>
<dbReference type="GO" id="GO:0006355">
    <property type="term" value="P:regulation of DNA-templated transcription"/>
    <property type="evidence" value="ECO:0007669"/>
    <property type="project" value="InterPro"/>
</dbReference>
<dbReference type="SUPFAM" id="SSF46894">
    <property type="entry name" value="C-terminal effector domain of the bipartite response regulators"/>
    <property type="match status" value="1"/>
</dbReference>
<evidence type="ECO:0000313" key="2">
    <source>
        <dbReference type="EMBL" id="MXU66776.1"/>
    </source>
</evidence>
<dbReference type="InterPro" id="IPR000792">
    <property type="entry name" value="Tscrpt_reg_LuxR_C"/>
</dbReference>
<dbReference type="RefSeq" id="WP_160856448.1">
    <property type="nucleotide sequence ID" value="NZ_WUWG01000008.1"/>
</dbReference>
<keyword evidence="3" id="KW-1185">Reference proteome</keyword>
<dbReference type="InterPro" id="IPR016032">
    <property type="entry name" value="Sig_transdc_resp-reg_C-effctor"/>
</dbReference>
<evidence type="ECO:0000259" key="1">
    <source>
        <dbReference type="SMART" id="SM00421"/>
    </source>
</evidence>
<protein>
    <recommendedName>
        <fullName evidence="1">HTH luxR-type domain-containing protein</fullName>
    </recommendedName>
</protein>
<sequence>MSDLQSVVSSRLDGLAPGGYAVIRDAGTGQQARLLLKGGAAALPDTLDDICRLVDPLVADRDRATVHCVRWPGADGDAAEAGRIAAGFGWADGTLILSPRGEATDVCILFGRIDLSDADAMTVGAMVSALAGGPLDDAAPELSPKEISYLQKAAEGLNDTEIAEALDLSLRAVRERKKKAIQDSRFSTIFHTIAHARRAGLI</sequence>
<dbReference type="GO" id="GO:0003677">
    <property type="term" value="F:DNA binding"/>
    <property type="evidence" value="ECO:0007669"/>
    <property type="project" value="InterPro"/>
</dbReference>
<dbReference type="Proteomes" id="UP000436016">
    <property type="component" value="Unassembled WGS sequence"/>
</dbReference>
<evidence type="ECO:0000313" key="3">
    <source>
        <dbReference type="Proteomes" id="UP000436016"/>
    </source>
</evidence>
<accession>A0A6B0TS16</accession>
<proteinExistence type="predicted"/>